<dbReference type="SUPFAM" id="SSF56784">
    <property type="entry name" value="HAD-like"/>
    <property type="match status" value="1"/>
</dbReference>
<comment type="subunit">
    <text evidence="4 12">Homotetramer.</text>
</comment>
<dbReference type="SFLD" id="SFLDS00003">
    <property type="entry name" value="Haloacid_Dehalogenase"/>
    <property type="match status" value="1"/>
</dbReference>
<dbReference type="InterPro" id="IPR010023">
    <property type="entry name" value="KdsC_fam"/>
</dbReference>
<gene>
    <name evidence="14" type="primary">kdsC</name>
    <name evidence="14" type="ORF">GCM10009332_16230</name>
</gene>
<keyword evidence="10 12" id="KW-0448">Lipopolysaccharide biosynthesis</keyword>
<dbReference type="InterPro" id="IPR050793">
    <property type="entry name" value="CMP-NeuNAc_synthase"/>
</dbReference>
<dbReference type="EC" id="3.1.3.45" evidence="5 12"/>
<comment type="similarity">
    <text evidence="3 12">Belongs to the KdsC family.</text>
</comment>
<accession>A0A917N937</accession>
<feature type="binding site" evidence="13">
    <location>
        <position position="29"/>
    </location>
    <ligand>
        <name>substrate</name>
    </ligand>
</feature>
<dbReference type="AlphaFoldDB" id="A0A917N937"/>
<dbReference type="EMBL" id="BMPZ01000003">
    <property type="protein sequence ID" value="GGI79579.1"/>
    <property type="molecule type" value="Genomic_DNA"/>
</dbReference>
<keyword evidence="15" id="KW-1185">Reference proteome</keyword>
<evidence type="ECO:0000256" key="1">
    <source>
        <dbReference type="ARBA" id="ARBA00000898"/>
    </source>
</evidence>
<reference evidence="14" key="2">
    <citation type="submission" date="2020-09" db="EMBL/GenBank/DDBJ databases">
        <authorList>
            <person name="Sun Q."/>
            <person name="Ohkuma M."/>
        </authorList>
    </citation>
    <scope>NUCLEOTIDE SEQUENCE</scope>
    <source>
        <strain evidence="14">JCM 30804</strain>
    </source>
</reference>
<name>A0A917N937_9GAMM</name>
<comment type="function">
    <text evidence="12">Catalyzes the hydrolysis of 3-deoxy-D-manno-octulosonate 8-phosphate (KDO 8-P) to 3-deoxy-D-manno-octulosonate (KDO) and inorganic phosphate.</text>
</comment>
<dbReference type="PIRSF" id="PIRSF006118">
    <property type="entry name" value="KDO8-P_Ptase"/>
    <property type="match status" value="1"/>
</dbReference>
<keyword evidence="7 12" id="KW-0479">Metal-binding</keyword>
<dbReference type="GO" id="GO:0009103">
    <property type="term" value="P:lipopolysaccharide biosynthetic process"/>
    <property type="evidence" value="ECO:0007669"/>
    <property type="project" value="UniProtKB-UniRule"/>
</dbReference>
<evidence type="ECO:0000256" key="7">
    <source>
        <dbReference type="ARBA" id="ARBA00022723"/>
    </source>
</evidence>
<dbReference type="SFLD" id="SFLDG01138">
    <property type="entry name" value="C1.6.2:_Deoxy-d-mannose-octulo"/>
    <property type="match status" value="1"/>
</dbReference>
<comment type="cofactor">
    <cofactor evidence="2 12 13">
        <name>Mg(2+)</name>
        <dbReference type="ChEBI" id="CHEBI:18420"/>
    </cofactor>
</comment>
<evidence type="ECO:0000256" key="9">
    <source>
        <dbReference type="ARBA" id="ARBA00022842"/>
    </source>
</evidence>
<dbReference type="RefSeq" id="WP_188919682.1">
    <property type="nucleotide sequence ID" value="NZ_BMPZ01000003.1"/>
</dbReference>
<dbReference type="GO" id="GO:0019143">
    <property type="term" value="F:3-deoxy-manno-octulosonate-8-phosphatase activity"/>
    <property type="evidence" value="ECO:0007669"/>
    <property type="project" value="UniProtKB-UniRule"/>
</dbReference>
<evidence type="ECO:0000256" key="6">
    <source>
        <dbReference type="ARBA" id="ARBA00020092"/>
    </source>
</evidence>
<dbReference type="InterPro" id="IPR036412">
    <property type="entry name" value="HAD-like_sf"/>
</dbReference>
<keyword evidence="9 12" id="KW-0460">Magnesium</keyword>
<feature type="binding site" evidence="13">
    <location>
        <position position="27"/>
    </location>
    <ligand>
        <name>Mg(2+)</name>
        <dbReference type="ChEBI" id="CHEBI:18420"/>
    </ligand>
</feature>
<evidence type="ECO:0000256" key="8">
    <source>
        <dbReference type="ARBA" id="ARBA00022801"/>
    </source>
</evidence>
<keyword evidence="8 12" id="KW-0378">Hydrolase</keyword>
<evidence type="ECO:0000256" key="13">
    <source>
        <dbReference type="PIRSR" id="PIRSR006118-2"/>
    </source>
</evidence>
<dbReference type="PANTHER" id="PTHR21485">
    <property type="entry name" value="HAD SUPERFAMILY MEMBERS CMAS AND KDSC"/>
    <property type="match status" value="1"/>
</dbReference>
<evidence type="ECO:0000256" key="3">
    <source>
        <dbReference type="ARBA" id="ARBA00005893"/>
    </source>
</evidence>
<dbReference type="NCBIfam" id="NF007019">
    <property type="entry name" value="PRK09484.1"/>
    <property type="match status" value="1"/>
</dbReference>
<dbReference type="Gene3D" id="3.40.50.1000">
    <property type="entry name" value="HAD superfamily/HAD-like"/>
    <property type="match status" value="1"/>
</dbReference>
<evidence type="ECO:0000256" key="5">
    <source>
        <dbReference type="ARBA" id="ARBA00013066"/>
    </source>
</evidence>
<proteinExistence type="inferred from homology"/>
<comment type="catalytic activity">
    <reaction evidence="1 12">
        <text>3-deoxy-alpha-D-manno-2-octulosonate-8-phosphate + H2O = 3-deoxy-alpha-D-manno-oct-2-ulosonate + phosphate</text>
        <dbReference type="Rhea" id="RHEA:11500"/>
        <dbReference type="ChEBI" id="CHEBI:15377"/>
        <dbReference type="ChEBI" id="CHEBI:43474"/>
        <dbReference type="ChEBI" id="CHEBI:85985"/>
        <dbReference type="ChEBI" id="CHEBI:85986"/>
        <dbReference type="EC" id="3.1.3.45"/>
    </reaction>
</comment>
<dbReference type="SFLD" id="SFLDG01136">
    <property type="entry name" value="C1.6:_Phosphoserine_Phosphatas"/>
    <property type="match status" value="1"/>
</dbReference>
<evidence type="ECO:0000256" key="4">
    <source>
        <dbReference type="ARBA" id="ARBA00011881"/>
    </source>
</evidence>
<dbReference type="Pfam" id="PF08282">
    <property type="entry name" value="Hydrolase_3"/>
    <property type="match status" value="1"/>
</dbReference>
<sequence>MEKQGLYGPVAAESWEKAAQIKLLICDVDGVFSDGQVYMGNQGEELKAFHTRDGYGVKSLINAGIQVAVITGRNSAIVSNRMQALGIQHIYQGIDNKLVPYRELLSLYQVTPEQVAYIGDDMVDLAVMEQVGLSVCVQDGHPYVKQHADLVTYIAGGKGALRELSDLLLLSQDKFKDARGMSV</sequence>
<dbReference type="CDD" id="cd01630">
    <property type="entry name" value="HAD_KDO-like"/>
    <property type="match status" value="1"/>
</dbReference>
<evidence type="ECO:0000313" key="15">
    <source>
        <dbReference type="Proteomes" id="UP000613743"/>
    </source>
</evidence>
<evidence type="ECO:0000256" key="10">
    <source>
        <dbReference type="ARBA" id="ARBA00022985"/>
    </source>
</evidence>
<dbReference type="InterPro" id="IPR023214">
    <property type="entry name" value="HAD_sf"/>
</dbReference>
<comment type="caution">
    <text evidence="14">The sequence shown here is derived from an EMBL/GenBank/DDBJ whole genome shotgun (WGS) entry which is preliminary data.</text>
</comment>
<reference evidence="14" key="1">
    <citation type="journal article" date="2014" name="Int. J. Syst. Evol. Microbiol.">
        <title>Complete genome sequence of Corynebacterium casei LMG S-19264T (=DSM 44701T), isolated from a smear-ripened cheese.</title>
        <authorList>
            <consortium name="US DOE Joint Genome Institute (JGI-PGF)"/>
            <person name="Walter F."/>
            <person name="Albersmeier A."/>
            <person name="Kalinowski J."/>
            <person name="Ruckert C."/>
        </authorList>
    </citation>
    <scope>NUCLEOTIDE SEQUENCE</scope>
    <source>
        <strain evidence="14">JCM 30804</strain>
    </source>
</reference>
<dbReference type="Proteomes" id="UP000613743">
    <property type="component" value="Unassembled WGS sequence"/>
</dbReference>
<organism evidence="14 15">
    <name type="scientific">Shewanella gelidii</name>
    <dbReference type="NCBI Taxonomy" id="1642821"/>
    <lineage>
        <taxon>Bacteria</taxon>
        <taxon>Pseudomonadati</taxon>
        <taxon>Pseudomonadota</taxon>
        <taxon>Gammaproteobacteria</taxon>
        <taxon>Alteromonadales</taxon>
        <taxon>Shewanellaceae</taxon>
        <taxon>Shewanella</taxon>
    </lineage>
</organism>
<evidence type="ECO:0000313" key="14">
    <source>
        <dbReference type="EMBL" id="GGI79579.1"/>
    </source>
</evidence>
<feature type="binding site" evidence="13">
    <location>
        <position position="120"/>
    </location>
    <ligand>
        <name>Mg(2+)</name>
        <dbReference type="ChEBI" id="CHEBI:18420"/>
    </ligand>
</feature>
<evidence type="ECO:0000256" key="11">
    <source>
        <dbReference type="ARBA" id="ARBA00031051"/>
    </source>
</evidence>
<evidence type="ECO:0000256" key="2">
    <source>
        <dbReference type="ARBA" id="ARBA00001946"/>
    </source>
</evidence>
<dbReference type="NCBIfam" id="TIGR01670">
    <property type="entry name" value="KdsC-phosphatas"/>
    <property type="match status" value="1"/>
</dbReference>
<protein>
    <recommendedName>
        <fullName evidence="6 12">3-deoxy-D-manno-octulosonate 8-phosphate phosphatase KdsC</fullName>
        <ecNumber evidence="5 12">3.1.3.45</ecNumber>
    </recommendedName>
    <alternativeName>
        <fullName evidence="11 12">KDO 8-P phosphatase</fullName>
    </alternativeName>
</protein>
<dbReference type="FunFam" id="3.40.50.1000:FF:000029">
    <property type="entry name" value="3-deoxy-D-manno-octulosonate 8-phosphate phosphatase KdsC"/>
    <property type="match status" value="1"/>
</dbReference>
<dbReference type="GO" id="GO:0008781">
    <property type="term" value="F:N-acylneuraminate cytidylyltransferase activity"/>
    <property type="evidence" value="ECO:0007669"/>
    <property type="project" value="TreeGrafter"/>
</dbReference>
<dbReference type="GO" id="GO:0046872">
    <property type="term" value="F:metal ion binding"/>
    <property type="evidence" value="ECO:0007669"/>
    <property type="project" value="UniProtKB-UniRule"/>
</dbReference>
<dbReference type="PANTHER" id="PTHR21485:SF6">
    <property type="entry name" value="N-ACYLNEURAMINATE CYTIDYLYLTRANSFERASE-RELATED"/>
    <property type="match status" value="1"/>
</dbReference>
<evidence type="ECO:0000256" key="12">
    <source>
        <dbReference type="PIRNR" id="PIRNR006118"/>
    </source>
</evidence>